<dbReference type="KEGG" id="lak:106168641"/>
<dbReference type="Pfam" id="PF00501">
    <property type="entry name" value="AMP-binding"/>
    <property type="match status" value="1"/>
</dbReference>
<evidence type="ECO:0000313" key="10">
    <source>
        <dbReference type="RefSeq" id="XP_013403238.1"/>
    </source>
</evidence>
<evidence type="ECO:0000313" key="9">
    <source>
        <dbReference type="Proteomes" id="UP000085678"/>
    </source>
</evidence>
<comment type="catalytic activity">
    <reaction evidence="7">
        <text>acetoacetate + ATP + CoA = acetoacetyl-CoA + AMP + diphosphate</text>
        <dbReference type="Rhea" id="RHEA:16117"/>
        <dbReference type="ChEBI" id="CHEBI:13705"/>
        <dbReference type="ChEBI" id="CHEBI:30616"/>
        <dbReference type="ChEBI" id="CHEBI:33019"/>
        <dbReference type="ChEBI" id="CHEBI:57286"/>
        <dbReference type="ChEBI" id="CHEBI:57287"/>
        <dbReference type="ChEBI" id="CHEBI:456215"/>
        <dbReference type="EC" id="6.2.1.16"/>
    </reaction>
</comment>
<proteinExistence type="inferred from homology"/>
<keyword evidence="7" id="KW-0276">Fatty acid metabolism</keyword>
<dbReference type="InterPro" id="IPR000873">
    <property type="entry name" value="AMP-dep_synth/lig_dom"/>
</dbReference>
<dbReference type="AlphaFoldDB" id="A0A1S3IYZ6"/>
<evidence type="ECO:0000259" key="8">
    <source>
        <dbReference type="Pfam" id="PF00501"/>
    </source>
</evidence>
<keyword evidence="9" id="KW-1185">Reference proteome</keyword>
<dbReference type="PANTHER" id="PTHR42921">
    <property type="entry name" value="ACETOACETYL-COA SYNTHETASE"/>
    <property type="match status" value="1"/>
</dbReference>
<evidence type="ECO:0000256" key="5">
    <source>
        <dbReference type="ARBA" id="ARBA00022741"/>
    </source>
</evidence>
<dbReference type="GO" id="GO:0005829">
    <property type="term" value="C:cytosol"/>
    <property type="evidence" value="ECO:0007669"/>
    <property type="project" value="UniProtKB-SubCell"/>
</dbReference>
<dbReference type="InterPro" id="IPR020845">
    <property type="entry name" value="AMP-binding_CS"/>
</dbReference>
<keyword evidence="5 7" id="KW-0547">Nucleotide-binding</keyword>
<evidence type="ECO:0000256" key="2">
    <source>
        <dbReference type="ARBA" id="ARBA00012988"/>
    </source>
</evidence>
<reference evidence="10" key="2">
    <citation type="submission" date="2025-08" db="UniProtKB">
        <authorList>
            <consortium name="RefSeq"/>
        </authorList>
    </citation>
    <scope>IDENTIFICATION</scope>
</reference>
<evidence type="ECO:0000256" key="6">
    <source>
        <dbReference type="ARBA" id="ARBA00022840"/>
    </source>
</evidence>
<keyword evidence="7" id="KW-0963">Cytoplasm</keyword>
<dbReference type="OrthoDB" id="10253869at2759"/>
<dbReference type="GO" id="GO:0005524">
    <property type="term" value="F:ATP binding"/>
    <property type="evidence" value="ECO:0007669"/>
    <property type="project" value="UniProtKB-UniRule"/>
</dbReference>
<sequence>MDSDIDISNAKLMWAPDTNRSTKMDAFRETVNRKFGLKLGNYQELYKWSVSNYAEFWEECLQFLPIRYSKPWQQVVDKSKSIEEVPEWFQGCHMNFAENMLQYNDDRIAVYAAVEGREQVKKITHRELRDRVALYASAMKKMGIKKNDRIVGYISNCVEALEAMLAASSLGAIWSSTSPDFGVSGVLDRFTQIQPKLIFSVDCVVYNGRVHNHLEKLQHVVQGLPDLEKVVVISGLTHGDNKPDISSILNSCHLEDFLNQDGTVPELEFEQLPFSHPLYIMYSSGTTGAPKCMVHSAGGTLLQQLKEHVIHGNLTRDDVIMYYTTTGWMMWNWLVAALAGGASIVLYDGSPLVLSANVLWDLVDKIGISILGTGAKWLAVLEDKGVKPIETHSLKSLHTILSTGSPLKPLTYEYVYRDIKKDLLLGSITGGTDIISCFAGQNCTLPVYRGEIQARNLGMAVECWNEDGKPVFGESGELVCTKPFPSMPTYFWNDEDGLKYKKAYFDKFKDML</sequence>
<dbReference type="RefSeq" id="XP_013403238.1">
    <property type="nucleotide sequence ID" value="XM_013547784.1"/>
</dbReference>
<dbReference type="PANTHER" id="PTHR42921:SF1">
    <property type="entry name" value="ACETOACETYL-COA SYNTHETASE"/>
    <property type="match status" value="1"/>
</dbReference>
<keyword evidence="7" id="KW-0443">Lipid metabolism</keyword>
<comment type="similarity">
    <text evidence="1 7">Belongs to the ATP-dependent AMP-binding enzyme family.</text>
</comment>
<accession>A0A1S3IYZ6</accession>
<dbReference type="InParanoid" id="A0A1S3IYZ6"/>
<dbReference type="Gene3D" id="3.40.50.12780">
    <property type="entry name" value="N-terminal domain of ligase-like"/>
    <property type="match status" value="1"/>
</dbReference>
<dbReference type="InterPro" id="IPR005914">
    <property type="entry name" value="Acac_CoA_synth"/>
</dbReference>
<protein>
    <recommendedName>
        <fullName evidence="3 7">Acetoacetyl-CoA synthetase</fullName>
        <ecNumber evidence="2 7">6.2.1.16</ecNumber>
    </recommendedName>
</protein>
<comment type="subcellular location">
    <subcellularLocation>
        <location evidence="7">Cytoplasm</location>
        <location evidence="7">Cytosol</location>
    </subcellularLocation>
</comment>
<dbReference type="GeneID" id="106168641"/>
<reference evidence="10" key="1">
    <citation type="journal article" date="2015" name="Nat. Commun.">
        <title>The Lingula genome provides insights into brachiopod evolution and the origin of phosphate biomineralization.</title>
        <authorList>
            <person name="Luo Y.J."/>
            <person name="Takeuchi T."/>
            <person name="Koyanagi R."/>
            <person name="Yamada L."/>
            <person name="Kanda M."/>
            <person name="Khalturina M."/>
            <person name="Fujie M."/>
            <person name="Yamasaki S.I."/>
            <person name="Endo K."/>
            <person name="Satoh N."/>
        </authorList>
    </citation>
    <scope>NUCLEOTIDE SEQUENCE</scope>
</reference>
<dbReference type="NCBIfam" id="TIGR01217">
    <property type="entry name" value="ac_ac_CoA_syn"/>
    <property type="match status" value="1"/>
</dbReference>
<dbReference type="SUPFAM" id="SSF56801">
    <property type="entry name" value="Acetyl-CoA synthetase-like"/>
    <property type="match status" value="1"/>
</dbReference>
<organism evidence="9 10">
    <name type="scientific">Lingula anatina</name>
    <name type="common">Brachiopod</name>
    <name type="synonym">Lingula unguis</name>
    <dbReference type="NCBI Taxonomy" id="7574"/>
    <lineage>
        <taxon>Eukaryota</taxon>
        <taxon>Metazoa</taxon>
        <taxon>Spiralia</taxon>
        <taxon>Lophotrochozoa</taxon>
        <taxon>Brachiopoda</taxon>
        <taxon>Linguliformea</taxon>
        <taxon>Lingulata</taxon>
        <taxon>Lingulida</taxon>
        <taxon>Linguloidea</taxon>
        <taxon>Lingulidae</taxon>
        <taxon>Lingula</taxon>
    </lineage>
</organism>
<keyword evidence="4 7" id="KW-0436">Ligase</keyword>
<dbReference type="PROSITE" id="PS00455">
    <property type="entry name" value="AMP_BINDING"/>
    <property type="match status" value="1"/>
</dbReference>
<name>A0A1S3IYZ6_LINAN</name>
<keyword evidence="6 7" id="KW-0067">ATP-binding</keyword>
<gene>
    <name evidence="10" type="primary">LOC106168641</name>
</gene>
<dbReference type="STRING" id="7574.A0A1S3IYZ6"/>
<evidence type="ECO:0000256" key="1">
    <source>
        <dbReference type="ARBA" id="ARBA00006432"/>
    </source>
</evidence>
<dbReference type="InterPro" id="IPR042099">
    <property type="entry name" value="ANL_N_sf"/>
</dbReference>
<dbReference type="Proteomes" id="UP000085678">
    <property type="component" value="Unplaced"/>
</dbReference>
<evidence type="ECO:0000256" key="4">
    <source>
        <dbReference type="ARBA" id="ARBA00022598"/>
    </source>
</evidence>
<feature type="domain" description="AMP-dependent synthetase/ligase" evidence="8">
    <location>
        <begin position="99"/>
        <end position="484"/>
    </location>
</feature>
<evidence type="ECO:0000256" key="3">
    <source>
        <dbReference type="ARBA" id="ARBA00015326"/>
    </source>
</evidence>
<dbReference type="EC" id="6.2.1.16" evidence="2 7"/>
<evidence type="ECO:0000256" key="7">
    <source>
        <dbReference type="RuleBase" id="RU367019"/>
    </source>
</evidence>
<dbReference type="GO" id="GO:0006631">
    <property type="term" value="P:fatty acid metabolic process"/>
    <property type="evidence" value="ECO:0007669"/>
    <property type="project" value="UniProtKB-UniRule"/>
</dbReference>
<comment type="function">
    <text evidence="7">Converts acetoacetate to acetoacetyl-CoA in the cytosol.</text>
</comment>
<dbReference type="GO" id="GO:0030729">
    <property type="term" value="F:acetoacetate-CoA ligase activity"/>
    <property type="evidence" value="ECO:0007669"/>
    <property type="project" value="UniProtKB-UniRule"/>
</dbReference>